<dbReference type="EMBL" id="JABFRW010000008">
    <property type="protein sequence ID" value="NOT32669.1"/>
    <property type="molecule type" value="Genomic_DNA"/>
</dbReference>
<protein>
    <submittedName>
        <fullName evidence="3">Transposase</fullName>
    </submittedName>
</protein>
<evidence type="ECO:0000259" key="2">
    <source>
        <dbReference type="Pfam" id="PF13340"/>
    </source>
</evidence>
<comment type="caution">
    <text evidence="3">The sequence shown here is derived from an EMBL/GenBank/DDBJ whole genome shotgun (WGS) entry which is preliminary data.</text>
</comment>
<sequence length="124" mass="13856">MTPPPAPIARPRRAPREMWNAIFWALRSGAPWRDIPECHGLWESAYSHFNTWRRKGVFERVLQAPQIRLDAEGISTGNCRPSMAARCEPPRRPQGPGKGGSREPGDHASGPLARRIREQAPPGC</sequence>
<dbReference type="PANTHER" id="PTHR46637:SF1">
    <property type="entry name" value="BLL5188 PROTEIN"/>
    <property type="match status" value="1"/>
</dbReference>
<evidence type="ECO:0000256" key="1">
    <source>
        <dbReference type="SAM" id="MobiDB-lite"/>
    </source>
</evidence>
<evidence type="ECO:0000313" key="4">
    <source>
        <dbReference type="Proteomes" id="UP000580839"/>
    </source>
</evidence>
<name>A0A849STW2_UNCEI</name>
<proteinExistence type="predicted"/>
<accession>A0A849STW2</accession>
<evidence type="ECO:0000313" key="3">
    <source>
        <dbReference type="EMBL" id="NOT32669.1"/>
    </source>
</evidence>
<reference evidence="3 4" key="1">
    <citation type="submission" date="2020-04" db="EMBL/GenBank/DDBJ databases">
        <title>Metagenomic profiling of ammonia- and methane-oxidizing microorganisms in a Dutch drinking water treatment plant.</title>
        <authorList>
            <person name="Poghosyan L."/>
            <person name="Leucker S."/>
        </authorList>
    </citation>
    <scope>NUCLEOTIDE SEQUENCE [LARGE SCALE GENOMIC DNA]</scope>
    <source>
        <strain evidence="3">S-RSF-IL-03</strain>
    </source>
</reference>
<dbReference type="Proteomes" id="UP000580839">
    <property type="component" value="Unassembled WGS sequence"/>
</dbReference>
<dbReference type="Pfam" id="PF13340">
    <property type="entry name" value="DUF4096"/>
    <property type="match status" value="1"/>
</dbReference>
<gene>
    <name evidence="3" type="ORF">HOP12_00695</name>
</gene>
<dbReference type="PANTHER" id="PTHR46637">
    <property type="entry name" value="TIS1421-TRANSPOSASE PROTEIN A"/>
    <property type="match status" value="1"/>
</dbReference>
<feature type="domain" description="Insertion element IS402-like" evidence="2">
    <location>
        <begin position="7"/>
        <end position="61"/>
    </location>
</feature>
<feature type="region of interest" description="Disordered" evidence="1">
    <location>
        <begin position="72"/>
        <end position="124"/>
    </location>
</feature>
<dbReference type="AlphaFoldDB" id="A0A849STW2"/>
<dbReference type="InterPro" id="IPR025161">
    <property type="entry name" value="IS402-like_dom"/>
</dbReference>
<dbReference type="InterPro" id="IPR052909">
    <property type="entry name" value="Transposase_6_like"/>
</dbReference>
<organism evidence="3 4">
    <name type="scientific">Eiseniibacteriota bacterium</name>
    <dbReference type="NCBI Taxonomy" id="2212470"/>
    <lineage>
        <taxon>Bacteria</taxon>
        <taxon>Candidatus Eiseniibacteriota</taxon>
    </lineage>
</organism>